<evidence type="ECO:0008006" key="2">
    <source>
        <dbReference type="Google" id="ProtNLM"/>
    </source>
</evidence>
<protein>
    <recommendedName>
        <fullName evidence="2">Amine oxidase domain-containing protein</fullName>
    </recommendedName>
</protein>
<sequence>MSHKNKYYDVIIVGSGMSGLYSAYKIKKQSPNTRFLVLEKYKKHWVGGRTNNFDFYGTSVVTGAGIGRNDTNPLLIKLMKELHVPFKKTTSIMKYSKLLQHHSEFDVVKIIDFLKKEYNKNPSKYRNLTFKEFAIKILGDTNYKLFTIYAGYTDYENADVYETLYNYGMDDNKGGWSKLYIPWKELVHHLCDYIEHKNIKYSNNVVEITKVSGHGNYLYKREQEPCLFETRTDDGIIYYSNKVIIATTISGIMKLVPNASKPNSLYHQIHGQPFLRLYAKFDRKSSELLKKCISEYTIVPGALQKIIPINSDNGVYMIAYSDNENALLLKDRLKNTLTNRNLYEKLIEESLGIPKGSLKIIAIKDFYWPIGTHYYEPLQGLKTREDFVFKVQHPMDGMLVVGEAVSTYQGWVEGALESVEAVVDKNWINTICYG</sequence>
<organism evidence="1">
    <name type="scientific">viral metagenome</name>
    <dbReference type="NCBI Taxonomy" id="1070528"/>
    <lineage>
        <taxon>unclassified sequences</taxon>
        <taxon>metagenomes</taxon>
        <taxon>organismal metagenomes</taxon>
    </lineage>
</organism>
<evidence type="ECO:0000313" key="1">
    <source>
        <dbReference type="EMBL" id="QHU04365.1"/>
    </source>
</evidence>
<name>A0A6C0JET0_9ZZZZ</name>
<dbReference type="EMBL" id="MN740396">
    <property type="protein sequence ID" value="QHU04365.1"/>
    <property type="molecule type" value="Genomic_DNA"/>
</dbReference>
<reference evidence="1" key="1">
    <citation type="journal article" date="2020" name="Nature">
        <title>Giant virus diversity and host interactions through global metagenomics.</title>
        <authorList>
            <person name="Schulz F."/>
            <person name="Roux S."/>
            <person name="Paez-Espino D."/>
            <person name="Jungbluth S."/>
            <person name="Walsh D.A."/>
            <person name="Denef V.J."/>
            <person name="McMahon K.D."/>
            <person name="Konstantinidis K.T."/>
            <person name="Eloe-Fadrosh E.A."/>
            <person name="Kyrpides N.C."/>
            <person name="Woyke T."/>
        </authorList>
    </citation>
    <scope>NUCLEOTIDE SEQUENCE</scope>
    <source>
        <strain evidence="1">GVMAG-M-3300027708-39</strain>
    </source>
</reference>
<accession>A0A6C0JET0</accession>
<proteinExistence type="predicted"/>
<dbReference type="GO" id="GO:0016491">
    <property type="term" value="F:oxidoreductase activity"/>
    <property type="evidence" value="ECO:0007669"/>
    <property type="project" value="UniProtKB-ARBA"/>
</dbReference>
<dbReference type="Gene3D" id="3.50.50.60">
    <property type="entry name" value="FAD/NAD(P)-binding domain"/>
    <property type="match status" value="1"/>
</dbReference>
<dbReference type="InterPro" id="IPR036188">
    <property type="entry name" value="FAD/NAD-bd_sf"/>
</dbReference>
<dbReference type="PANTHER" id="PTHR43563:SF1">
    <property type="entry name" value="AMINE OXIDASE [FLAVIN-CONTAINING] B"/>
    <property type="match status" value="1"/>
</dbReference>
<dbReference type="AlphaFoldDB" id="A0A6C0JET0"/>
<dbReference type="PANTHER" id="PTHR43563">
    <property type="entry name" value="AMINE OXIDASE"/>
    <property type="match status" value="1"/>
</dbReference>
<dbReference type="SUPFAM" id="SSF51905">
    <property type="entry name" value="FAD/NAD(P)-binding domain"/>
    <property type="match status" value="1"/>
</dbReference>
<dbReference type="InterPro" id="IPR050703">
    <property type="entry name" value="Flavin_MAO"/>
</dbReference>
<dbReference type="Pfam" id="PF13450">
    <property type="entry name" value="NAD_binding_8"/>
    <property type="match status" value="1"/>
</dbReference>